<feature type="transmembrane region" description="Helical" evidence="10">
    <location>
        <begin position="347"/>
        <end position="369"/>
    </location>
</feature>
<keyword evidence="13" id="KW-1185">Reference proteome</keyword>
<evidence type="ECO:0000256" key="6">
    <source>
        <dbReference type="ARBA" id="ARBA00022989"/>
    </source>
</evidence>
<accession>A0A9P5JYH6</accession>
<evidence type="ECO:0000256" key="10">
    <source>
        <dbReference type="SAM" id="Phobius"/>
    </source>
</evidence>
<comment type="subcellular location">
    <subcellularLocation>
        <location evidence="1">Membrane</location>
        <topology evidence="1">Multi-pass membrane protein</topology>
    </subcellularLocation>
</comment>
<feature type="region of interest" description="Disordered" evidence="9">
    <location>
        <begin position="1"/>
        <end position="20"/>
    </location>
</feature>
<evidence type="ECO:0000256" key="8">
    <source>
        <dbReference type="ARBA" id="ARBA00023136"/>
    </source>
</evidence>
<dbReference type="InterPro" id="IPR036739">
    <property type="entry name" value="SLC41_membr_dom_sf"/>
</dbReference>
<dbReference type="Proteomes" id="UP000759537">
    <property type="component" value="Unassembled WGS sequence"/>
</dbReference>
<protein>
    <submittedName>
        <fullName evidence="12">Mg transporter</fullName>
    </submittedName>
</protein>
<reference evidence="12" key="2">
    <citation type="journal article" date="2020" name="Nat. Commun.">
        <title>Large-scale genome sequencing of mycorrhizal fungi provides insights into the early evolution of symbiotic traits.</title>
        <authorList>
            <person name="Miyauchi S."/>
            <person name="Kiss E."/>
            <person name="Kuo A."/>
            <person name="Drula E."/>
            <person name="Kohler A."/>
            <person name="Sanchez-Garcia M."/>
            <person name="Morin E."/>
            <person name="Andreopoulos B."/>
            <person name="Barry K.W."/>
            <person name="Bonito G."/>
            <person name="Buee M."/>
            <person name="Carver A."/>
            <person name="Chen C."/>
            <person name="Cichocki N."/>
            <person name="Clum A."/>
            <person name="Culley D."/>
            <person name="Crous P.W."/>
            <person name="Fauchery L."/>
            <person name="Girlanda M."/>
            <person name="Hayes R.D."/>
            <person name="Keri Z."/>
            <person name="LaButti K."/>
            <person name="Lipzen A."/>
            <person name="Lombard V."/>
            <person name="Magnuson J."/>
            <person name="Maillard F."/>
            <person name="Murat C."/>
            <person name="Nolan M."/>
            <person name="Ohm R.A."/>
            <person name="Pangilinan J."/>
            <person name="Pereira M.F."/>
            <person name="Perotto S."/>
            <person name="Peter M."/>
            <person name="Pfister S."/>
            <person name="Riley R."/>
            <person name="Sitrit Y."/>
            <person name="Stielow J.B."/>
            <person name="Szollosi G."/>
            <person name="Zifcakova L."/>
            <person name="Stursova M."/>
            <person name="Spatafora J.W."/>
            <person name="Tedersoo L."/>
            <person name="Vaario L.M."/>
            <person name="Yamada A."/>
            <person name="Yan M."/>
            <person name="Wang P."/>
            <person name="Xu J."/>
            <person name="Bruns T."/>
            <person name="Baldrian P."/>
            <person name="Vilgalys R."/>
            <person name="Dunand C."/>
            <person name="Henrissat B."/>
            <person name="Grigoriev I.V."/>
            <person name="Hibbett D."/>
            <person name="Nagy L.G."/>
            <person name="Martin F.M."/>
        </authorList>
    </citation>
    <scope>NUCLEOTIDE SEQUENCE</scope>
    <source>
        <strain evidence="12">Prilba</strain>
    </source>
</reference>
<evidence type="ECO:0000313" key="13">
    <source>
        <dbReference type="Proteomes" id="UP000759537"/>
    </source>
</evidence>
<feature type="transmembrane region" description="Helical" evidence="10">
    <location>
        <begin position="375"/>
        <end position="394"/>
    </location>
</feature>
<dbReference type="EMBL" id="WHVB01000022">
    <property type="protein sequence ID" value="KAF8471562.1"/>
    <property type="molecule type" value="Genomic_DNA"/>
</dbReference>
<name>A0A9P5JYH6_9AGAM</name>
<feature type="transmembrane region" description="Helical" evidence="10">
    <location>
        <begin position="439"/>
        <end position="458"/>
    </location>
</feature>
<evidence type="ECO:0000256" key="5">
    <source>
        <dbReference type="ARBA" id="ARBA00022842"/>
    </source>
</evidence>
<evidence type="ECO:0000256" key="3">
    <source>
        <dbReference type="ARBA" id="ARBA00022448"/>
    </source>
</evidence>
<dbReference type="AlphaFoldDB" id="A0A9P5JYH6"/>
<feature type="transmembrane region" description="Helical" evidence="10">
    <location>
        <begin position="464"/>
        <end position="493"/>
    </location>
</feature>
<feature type="transmembrane region" description="Helical" evidence="10">
    <location>
        <begin position="314"/>
        <end position="335"/>
    </location>
</feature>
<feature type="domain" description="SLC41A/MgtE integral membrane" evidence="11">
    <location>
        <begin position="125"/>
        <end position="300"/>
    </location>
</feature>
<keyword evidence="6 10" id="KW-1133">Transmembrane helix</keyword>
<dbReference type="InterPro" id="IPR045349">
    <property type="entry name" value="SLC41A1-3"/>
</dbReference>
<dbReference type="InterPro" id="IPR006667">
    <property type="entry name" value="SLC41_membr_dom"/>
</dbReference>
<evidence type="ECO:0000256" key="2">
    <source>
        <dbReference type="ARBA" id="ARBA00009749"/>
    </source>
</evidence>
<feature type="region of interest" description="Disordered" evidence="9">
    <location>
        <begin position="28"/>
        <end position="62"/>
    </location>
</feature>
<evidence type="ECO:0000256" key="7">
    <source>
        <dbReference type="ARBA" id="ARBA00023065"/>
    </source>
</evidence>
<comment type="similarity">
    <text evidence="2">Belongs to the SLC41A transporter family.</text>
</comment>
<dbReference type="PANTHER" id="PTHR16228">
    <property type="entry name" value="DIVALENT CATION TRANSPORTER SOLUTE CARRIER FAMILY 41"/>
    <property type="match status" value="1"/>
</dbReference>
<feature type="domain" description="SLC41A/MgtE integral membrane" evidence="11">
    <location>
        <begin position="383"/>
        <end position="526"/>
    </location>
</feature>
<gene>
    <name evidence="12" type="ORF">DFH94DRAFT_768052</name>
</gene>
<evidence type="ECO:0000256" key="1">
    <source>
        <dbReference type="ARBA" id="ARBA00004141"/>
    </source>
</evidence>
<dbReference type="Gene3D" id="1.10.357.20">
    <property type="entry name" value="SLC41 divalent cation transporters, integral membrane domain"/>
    <property type="match status" value="2"/>
</dbReference>
<comment type="caution">
    <text evidence="12">The sequence shown here is derived from an EMBL/GenBank/DDBJ whole genome shotgun (WGS) entry which is preliminary data.</text>
</comment>
<dbReference type="SUPFAM" id="SSF161093">
    <property type="entry name" value="MgtE membrane domain-like"/>
    <property type="match status" value="2"/>
</dbReference>
<dbReference type="GO" id="GO:0005886">
    <property type="term" value="C:plasma membrane"/>
    <property type="evidence" value="ECO:0007669"/>
    <property type="project" value="TreeGrafter"/>
</dbReference>
<proteinExistence type="inferred from homology"/>
<reference evidence="12" key="1">
    <citation type="submission" date="2019-10" db="EMBL/GenBank/DDBJ databases">
        <authorList>
            <consortium name="DOE Joint Genome Institute"/>
            <person name="Kuo A."/>
            <person name="Miyauchi S."/>
            <person name="Kiss E."/>
            <person name="Drula E."/>
            <person name="Kohler A."/>
            <person name="Sanchez-Garcia M."/>
            <person name="Andreopoulos B."/>
            <person name="Barry K.W."/>
            <person name="Bonito G."/>
            <person name="Buee M."/>
            <person name="Carver A."/>
            <person name="Chen C."/>
            <person name="Cichocki N."/>
            <person name="Clum A."/>
            <person name="Culley D."/>
            <person name="Crous P.W."/>
            <person name="Fauchery L."/>
            <person name="Girlanda M."/>
            <person name="Hayes R."/>
            <person name="Keri Z."/>
            <person name="LaButti K."/>
            <person name="Lipzen A."/>
            <person name="Lombard V."/>
            <person name="Magnuson J."/>
            <person name="Maillard F."/>
            <person name="Morin E."/>
            <person name="Murat C."/>
            <person name="Nolan M."/>
            <person name="Ohm R."/>
            <person name="Pangilinan J."/>
            <person name="Pereira M."/>
            <person name="Perotto S."/>
            <person name="Peter M."/>
            <person name="Riley R."/>
            <person name="Sitrit Y."/>
            <person name="Stielow B."/>
            <person name="Szollosi G."/>
            <person name="Zifcakova L."/>
            <person name="Stursova M."/>
            <person name="Spatafora J.W."/>
            <person name="Tedersoo L."/>
            <person name="Vaario L.-M."/>
            <person name="Yamada A."/>
            <person name="Yan M."/>
            <person name="Wang P."/>
            <person name="Xu J."/>
            <person name="Bruns T."/>
            <person name="Baldrian P."/>
            <person name="Vilgalys R."/>
            <person name="Henrissat B."/>
            <person name="Grigoriev I.V."/>
            <person name="Hibbett D."/>
            <person name="Nagy L.G."/>
            <person name="Martin F.M."/>
        </authorList>
    </citation>
    <scope>NUCLEOTIDE SEQUENCE</scope>
    <source>
        <strain evidence="12">Prilba</strain>
    </source>
</reference>
<keyword evidence="4 10" id="KW-0812">Transmembrane</keyword>
<keyword evidence="8 10" id="KW-0472">Membrane</keyword>
<keyword evidence="3" id="KW-0813">Transport</keyword>
<feature type="transmembrane region" description="Helical" evidence="10">
    <location>
        <begin position="284"/>
        <end position="308"/>
    </location>
</feature>
<keyword evidence="7" id="KW-0406">Ion transport</keyword>
<dbReference type="GO" id="GO:0008324">
    <property type="term" value="F:monoatomic cation transmembrane transporter activity"/>
    <property type="evidence" value="ECO:0007669"/>
    <property type="project" value="InterPro"/>
</dbReference>
<evidence type="ECO:0000256" key="4">
    <source>
        <dbReference type="ARBA" id="ARBA00022692"/>
    </source>
</evidence>
<organism evidence="12 13">
    <name type="scientific">Russula ochroleuca</name>
    <dbReference type="NCBI Taxonomy" id="152965"/>
    <lineage>
        <taxon>Eukaryota</taxon>
        <taxon>Fungi</taxon>
        <taxon>Dikarya</taxon>
        <taxon>Basidiomycota</taxon>
        <taxon>Agaricomycotina</taxon>
        <taxon>Agaricomycetes</taxon>
        <taxon>Russulales</taxon>
        <taxon>Russulaceae</taxon>
        <taxon>Russula</taxon>
    </lineage>
</organism>
<feature type="transmembrane region" description="Helical" evidence="10">
    <location>
        <begin position="166"/>
        <end position="191"/>
    </location>
</feature>
<dbReference type="Pfam" id="PF01769">
    <property type="entry name" value="MgtE"/>
    <property type="match status" value="2"/>
</dbReference>
<sequence length="544" mass="58431">MRPPSPTASSPTSESDIEMLSLDDLAVPSKSYAPGDTSQSHPDDHDSDDDDGGERALLGENTETRWKGKPSSIYLGFWKQTSGIVVETLPTLLFTTLGSLFTGELFSKISHWKAMTSVNELIAIVPVILNLKGNIEMNLSARLGTASNMGDLDIPSVRNALIFGNLALLQVQAVVVSFIAACFTFLLGLIIPGVGEEPSDPLPTDTRDPFRHYYQRIAGQGHSLRRPRPTPPPAGVPKSGFNEFMVLTSTAMSATCLSSIILGSFMCFLVVLCRKLGRDPDNIAPPIASCLGDLITMTLLGAMSTLLILGSGALAPFLVISVVIVWSIACAYVVLQNEHAKPLLKEGWTPLLGSMVITSASGIVLDLFVSRYDGYALLAVAFGGIPGGTGSILVSRLSTAWHVAASAIPRNMAPTSAAGEGVSIARSSHLHHDEPSPRTVMLVLLLVSLPVGVVYFFFLRVSTWLAASFTFSMLALIFLCIAITVSLFMGYFITDYLSKRRYDPDMYALPIHSAIMDLVGELLLVSCFELASAIGLHVRSHLSR</sequence>
<dbReference type="PANTHER" id="PTHR16228:SF7">
    <property type="entry name" value="SLC41A_MGTE INTEGRAL MEMBRANE DOMAIN-CONTAINING PROTEIN"/>
    <property type="match status" value="1"/>
</dbReference>
<evidence type="ECO:0000256" key="9">
    <source>
        <dbReference type="SAM" id="MobiDB-lite"/>
    </source>
</evidence>
<feature type="transmembrane region" description="Helical" evidence="10">
    <location>
        <begin position="251"/>
        <end position="272"/>
    </location>
</feature>
<keyword evidence="5" id="KW-0460">Magnesium</keyword>
<dbReference type="OrthoDB" id="666972at2759"/>
<evidence type="ECO:0000313" key="12">
    <source>
        <dbReference type="EMBL" id="KAF8471562.1"/>
    </source>
</evidence>
<evidence type="ECO:0000259" key="11">
    <source>
        <dbReference type="Pfam" id="PF01769"/>
    </source>
</evidence>